<dbReference type="EMBL" id="LQNU01000051">
    <property type="protein sequence ID" value="KZE81732.1"/>
    <property type="molecule type" value="Genomic_DNA"/>
</dbReference>
<comment type="caution">
    <text evidence="3">The sequence shown here is derived from an EMBL/GenBank/DDBJ whole genome shotgun (WGS) entry which is preliminary data.</text>
</comment>
<proteinExistence type="predicted"/>
<dbReference type="AlphaFoldDB" id="A0A165RG90"/>
<sequence length="239" mass="27309">MEIFKGQNLLNLVKELPDDESCKAYLSKIKWSNGFTCVKCGHQKGCLKTNHSYYCYNCEHVESSTANTLFHKVKFGLQKAFMIVFEMTTSTKSISSIQMGKRYGISQPTAWGFMHKVRIAMQSSEQYPMTETVHVDEFVVGGYEQGKPGRSYDSKKTKAVIAVELNTQSKVKRAYVKCIDDYSAKSLTTIFEQHISQDANVVTDKWRGYNPLKKKYNITQKESDKGANFKELHVIIHQL</sequence>
<dbReference type="NCBIfam" id="NF033547">
    <property type="entry name" value="transpos_IS1595"/>
    <property type="match status" value="1"/>
</dbReference>
<evidence type="ECO:0000259" key="2">
    <source>
        <dbReference type="Pfam" id="PF12762"/>
    </source>
</evidence>
<evidence type="ECO:0000259" key="1">
    <source>
        <dbReference type="Pfam" id="PF12760"/>
    </source>
</evidence>
<evidence type="ECO:0000313" key="4">
    <source>
        <dbReference type="Proteomes" id="UP000076630"/>
    </source>
</evidence>
<dbReference type="InterPro" id="IPR024445">
    <property type="entry name" value="Tnp_ISXO2-like"/>
</dbReference>
<keyword evidence="4" id="KW-1185">Reference proteome</keyword>
<feature type="domain" description="Transposase zinc-ribbon" evidence="1">
    <location>
        <begin position="17"/>
        <end position="60"/>
    </location>
</feature>
<gene>
    <name evidence="3" type="ORF">AV926_07925</name>
</gene>
<dbReference type="Proteomes" id="UP000076630">
    <property type="component" value="Unassembled WGS sequence"/>
</dbReference>
<feature type="non-terminal residue" evidence="3">
    <location>
        <position position="239"/>
    </location>
</feature>
<name>A0A165RG90_9FLAO</name>
<dbReference type="Pfam" id="PF12762">
    <property type="entry name" value="DDE_Tnp_IS1595"/>
    <property type="match status" value="1"/>
</dbReference>
<reference evidence="3 4" key="1">
    <citation type="submission" date="2016-01" db="EMBL/GenBank/DDBJ databases">
        <title>Whole genome sequencing of Myroides marinus L41.</title>
        <authorList>
            <person name="Hong K.W."/>
        </authorList>
    </citation>
    <scope>NUCLEOTIDE SEQUENCE [LARGE SCALE GENOMIC DNA]</scope>
    <source>
        <strain evidence="3 4">L41</strain>
    </source>
</reference>
<dbReference type="RefSeq" id="WP_063259209.1">
    <property type="nucleotide sequence ID" value="NZ_LQNU01000051.1"/>
</dbReference>
<organism evidence="3 4">
    <name type="scientific">Myroides marinus</name>
    <dbReference type="NCBI Taxonomy" id="703342"/>
    <lineage>
        <taxon>Bacteria</taxon>
        <taxon>Pseudomonadati</taxon>
        <taxon>Bacteroidota</taxon>
        <taxon>Flavobacteriia</taxon>
        <taxon>Flavobacteriales</taxon>
        <taxon>Flavobacteriaceae</taxon>
        <taxon>Myroides</taxon>
    </lineage>
</organism>
<protein>
    <submittedName>
        <fullName evidence="3">Transposase</fullName>
    </submittedName>
</protein>
<dbReference type="InterPro" id="IPR024442">
    <property type="entry name" value="Transposase_Zn_ribbon"/>
</dbReference>
<accession>A0A165RG90</accession>
<evidence type="ECO:0000313" key="3">
    <source>
        <dbReference type="EMBL" id="KZE81732.1"/>
    </source>
</evidence>
<feature type="domain" description="ISXO2-like transposase" evidence="2">
    <location>
        <begin position="130"/>
        <end position="220"/>
    </location>
</feature>
<dbReference type="Pfam" id="PF12760">
    <property type="entry name" value="Zn_ribbon_IS1595"/>
    <property type="match status" value="1"/>
</dbReference>